<organism evidence="3 4">
    <name type="scientific">Calocera viscosa (strain TUFC12733)</name>
    <dbReference type="NCBI Taxonomy" id="1330018"/>
    <lineage>
        <taxon>Eukaryota</taxon>
        <taxon>Fungi</taxon>
        <taxon>Dikarya</taxon>
        <taxon>Basidiomycota</taxon>
        <taxon>Agaricomycotina</taxon>
        <taxon>Dacrymycetes</taxon>
        <taxon>Dacrymycetales</taxon>
        <taxon>Dacrymycetaceae</taxon>
        <taxon>Calocera</taxon>
    </lineage>
</organism>
<evidence type="ECO:0000313" key="4">
    <source>
        <dbReference type="Proteomes" id="UP000076738"/>
    </source>
</evidence>
<evidence type="ECO:0000313" key="2">
    <source>
        <dbReference type="EMBL" id="KZO89728.1"/>
    </source>
</evidence>
<evidence type="ECO:0000313" key="3">
    <source>
        <dbReference type="EMBL" id="KZO98623.1"/>
    </source>
</evidence>
<sequence>MSIPFSQPRPHDHADTAPRMYPTPVRRSTPLIKSVLQLSGQFHFVLGEYKCAR</sequence>
<dbReference type="EMBL" id="KV417275">
    <property type="protein sequence ID" value="KZO98623.1"/>
    <property type="molecule type" value="Genomic_DNA"/>
</dbReference>
<protein>
    <submittedName>
        <fullName evidence="3">Uncharacterized protein</fullName>
    </submittedName>
</protein>
<gene>
    <name evidence="3" type="ORF">CALVIDRAFT_535243</name>
    <name evidence="2" type="ORF">CALVIDRAFT_543332</name>
</gene>
<proteinExistence type="predicted"/>
<dbReference type="EMBL" id="KV417368">
    <property type="protein sequence ID" value="KZO89728.1"/>
    <property type="molecule type" value="Genomic_DNA"/>
</dbReference>
<dbReference type="AlphaFoldDB" id="A0A167PBH4"/>
<accession>A0A167PBH4</accession>
<keyword evidence="4" id="KW-1185">Reference proteome</keyword>
<dbReference type="Proteomes" id="UP000076738">
    <property type="component" value="Unassembled WGS sequence"/>
</dbReference>
<reference evidence="3 4" key="1">
    <citation type="journal article" date="2016" name="Mol. Biol. Evol.">
        <title>Comparative Genomics of Early-Diverging Mushroom-Forming Fungi Provides Insights into the Origins of Lignocellulose Decay Capabilities.</title>
        <authorList>
            <person name="Nagy L.G."/>
            <person name="Riley R."/>
            <person name="Tritt A."/>
            <person name="Adam C."/>
            <person name="Daum C."/>
            <person name="Floudas D."/>
            <person name="Sun H."/>
            <person name="Yadav J.S."/>
            <person name="Pangilinan J."/>
            <person name="Larsson K.H."/>
            <person name="Matsuura K."/>
            <person name="Barry K."/>
            <person name="Labutti K."/>
            <person name="Kuo R."/>
            <person name="Ohm R.A."/>
            <person name="Bhattacharya S.S."/>
            <person name="Shirouzu T."/>
            <person name="Yoshinaga Y."/>
            <person name="Martin F.M."/>
            <person name="Grigoriev I.V."/>
            <person name="Hibbett D.S."/>
        </authorList>
    </citation>
    <scope>NUCLEOTIDE SEQUENCE [LARGE SCALE GENOMIC DNA]</scope>
    <source>
        <strain evidence="3 4">TUFC12733</strain>
    </source>
</reference>
<feature type="region of interest" description="Disordered" evidence="1">
    <location>
        <begin position="1"/>
        <end position="25"/>
    </location>
</feature>
<name>A0A167PBH4_CALVF</name>
<evidence type="ECO:0000256" key="1">
    <source>
        <dbReference type="SAM" id="MobiDB-lite"/>
    </source>
</evidence>